<gene>
    <name evidence="1" type="ORF">PS862_02643</name>
</gene>
<evidence type="ECO:0000313" key="1">
    <source>
        <dbReference type="EMBL" id="VVO97066.1"/>
    </source>
</evidence>
<organism evidence="1 2">
    <name type="scientific">Pseudomonas fluorescens</name>
    <dbReference type="NCBI Taxonomy" id="294"/>
    <lineage>
        <taxon>Bacteria</taxon>
        <taxon>Pseudomonadati</taxon>
        <taxon>Pseudomonadota</taxon>
        <taxon>Gammaproteobacteria</taxon>
        <taxon>Pseudomonadales</taxon>
        <taxon>Pseudomonadaceae</taxon>
        <taxon>Pseudomonas</taxon>
    </lineage>
</organism>
<protein>
    <submittedName>
        <fullName evidence="1">Uncharacterized protein</fullName>
    </submittedName>
</protein>
<sequence length="55" mass="5977">MSGYSGVFAAPSSRSSNDNYIYSLLPVPCKCELLRDGVNPQKNIGCWIAWIAIIG</sequence>
<name>A0A5E6TGU8_PSEFL</name>
<reference evidence="1 2" key="1">
    <citation type="submission" date="2019-09" db="EMBL/GenBank/DDBJ databases">
        <authorList>
            <person name="Chandra G."/>
            <person name="Truman W A."/>
        </authorList>
    </citation>
    <scope>NUCLEOTIDE SEQUENCE [LARGE SCALE GENOMIC DNA]</scope>
    <source>
        <strain evidence="1">PS862</strain>
    </source>
</reference>
<dbReference type="Proteomes" id="UP000385207">
    <property type="component" value="Unassembled WGS sequence"/>
</dbReference>
<dbReference type="EMBL" id="CABVII010000010">
    <property type="protein sequence ID" value="VVO97066.1"/>
    <property type="molecule type" value="Genomic_DNA"/>
</dbReference>
<accession>A0A5E6TGU8</accession>
<proteinExistence type="predicted"/>
<evidence type="ECO:0000313" key="2">
    <source>
        <dbReference type="Proteomes" id="UP000385207"/>
    </source>
</evidence>
<dbReference type="AlphaFoldDB" id="A0A5E6TGU8"/>